<keyword evidence="2" id="KW-0813">Transport</keyword>
<evidence type="ECO:0000256" key="7">
    <source>
        <dbReference type="SAM" id="MobiDB-lite"/>
    </source>
</evidence>
<feature type="domain" description="Major facilitator superfamily (MFS) profile" evidence="9">
    <location>
        <begin position="1"/>
        <end position="432"/>
    </location>
</feature>
<feature type="compositionally biased region" description="Low complexity" evidence="7">
    <location>
        <begin position="668"/>
        <end position="684"/>
    </location>
</feature>
<evidence type="ECO:0000256" key="8">
    <source>
        <dbReference type="SAM" id="Phobius"/>
    </source>
</evidence>
<evidence type="ECO:0000256" key="2">
    <source>
        <dbReference type="ARBA" id="ARBA00022448"/>
    </source>
</evidence>
<dbReference type="GO" id="GO:0015233">
    <property type="term" value="F:pantothenate transmembrane transporter activity"/>
    <property type="evidence" value="ECO:0007669"/>
    <property type="project" value="TreeGrafter"/>
</dbReference>
<evidence type="ECO:0000256" key="5">
    <source>
        <dbReference type="ARBA" id="ARBA00023136"/>
    </source>
</evidence>
<dbReference type="InterPro" id="IPR020846">
    <property type="entry name" value="MFS_dom"/>
</dbReference>
<keyword evidence="5 8" id="KW-0472">Membrane</keyword>
<keyword evidence="11" id="KW-1185">Reference proteome</keyword>
<comment type="subcellular location">
    <subcellularLocation>
        <location evidence="1">Membrane</location>
        <topology evidence="1">Multi-pass membrane protein</topology>
    </subcellularLocation>
</comment>
<keyword evidence="4 8" id="KW-1133">Transmembrane helix</keyword>
<dbReference type="PANTHER" id="PTHR43791">
    <property type="entry name" value="PERMEASE-RELATED"/>
    <property type="match status" value="1"/>
</dbReference>
<feature type="transmembrane region" description="Helical" evidence="8">
    <location>
        <begin position="139"/>
        <end position="160"/>
    </location>
</feature>
<dbReference type="OrthoDB" id="3639251at2759"/>
<name>A0A9Q8ZEK7_CURCL</name>
<feature type="transmembrane region" description="Helical" evidence="8">
    <location>
        <begin position="244"/>
        <end position="270"/>
    </location>
</feature>
<dbReference type="PROSITE" id="PS50850">
    <property type="entry name" value="MFS"/>
    <property type="match status" value="1"/>
</dbReference>
<dbReference type="AlphaFoldDB" id="A0A9Q8ZEK7"/>
<evidence type="ECO:0000256" key="6">
    <source>
        <dbReference type="ARBA" id="ARBA00037968"/>
    </source>
</evidence>
<feature type="transmembrane region" description="Helical" evidence="8">
    <location>
        <begin position="172"/>
        <end position="195"/>
    </location>
</feature>
<dbReference type="VEuPathDB" id="FungiDB:yc1106_09126"/>
<dbReference type="InterPro" id="IPR011701">
    <property type="entry name" value="MFS"/>
</dbReference>
<dbReference type="GO" id="GO:0098717">
    <property type="term" value="P:pantothenate import across plasma membrane"/>
    <property type="evidence" value="ECO:0007669"/>
    <property type="project" value="TreeGrafter"/>
</dbReference>
<protein>
    <submittedName>
        <fullName evidence="10">Pantothenate transporter liz1</fullName>
    </submittedName>
</protein>
<feature type="transmembrane region" description="Helical" evidence="8">
    <location>
        <begin position="310"/>
        <end position="330"/>
    </location>
</feature>
<evidence type="ECO:0000256" key="1">
    <source>
        <dbReference type="ARBA" id="ARBA00004141"/>
    </source>
</evidence>
<feature type="transmembrane region" description="Helical" evidence="8">
    <location>
        <begin position="50"/>
        <end position="72"/>
    </location>
</feature>
<dbReference type="PANTHER" id="PTHR43791:SF4">
    <property type="entry name" value="PANTOTHENATE TRANSPORTER FEN2"/>
    <property type="match status" value="1"/>
</dbReference>
<dbReference type="FunFam" id="1.20.1250.20:FF:000065">
    <property type="entry name" value="Putative MFS pantothenate transporter"/>
    <property type="match status" value="1"/>
</dbReference>
<sequence>MGVLGSSRSSSNNANKAMERKLIMKLDRQAFANAYVAGLREDLNLKKNEYSYLLSLFTAGLVVGAIPHGLILQKVRPGIWLPLTLILWSGLTMCSAACKNYTQLCAVRFLQGLMEASLYSGSMYVMGSWYTPSEIAKRAAIFTAVGQAGSMFAGLMMTAMHKTMNGTAGLRGWQWVFIIDGLMGMPIGLFGFFTFPDLPASAKVFYLSEEEKQFAASRLPPKKANTHSISPKSLAKRVLTKPTIYIFTWFSIASGMLEAFAFQGMFLLWLKYNSSRFSQTAINTYPLGTQAVAIVSQITAGFIIDRTGQRLPMVIVAACLQLITASLLLVRNLSDAGVFAAYYISGSSFIVNPVMYGWANAICQRTGDDAARSMVLYVMNMGGQILYTWWGIVMYPATDAPYWKKGSITMIVVCFVFVASALVVTWFNEDVVPFFGSSGLVVPTTADGTPAFPPTTPVASPMATPAVVTPAVVSPVAPAVVSPAAPVMPPVVDPVVSPVAPVMPPVVDPVVSPVAPPVVVDPVPTPVKPVAPPVVDPVVTPVKPVEPPVVYPIVTPVKPVEPPVVDPVPTPVKPVVPPVVDPVPTPVSPVVTPVKPVPTPEVPEDNYVVEAVTSPVAPPPANTPVYPVPANNATTHSSSHSTPVITKSATLSSKLPKITLSSKIARVSSNSTKTSSVEETSTSYMEEETATSEATATATGAAASRIPEAIGMIVGGLMAGLAML</sequence>
<reference evidence="10" key="1">
    <citation type="submission" date="2021-12" db="EMBL/GenBank/DDBJ databases">
        <title>Curvularia clavata genome.</title>
        <authorList>
            <person name="Cao Y."/>
        </authorList>
    </citation>
    <scope>NUCLEOTIDE SEQUENCE</scope>
    <source>
        <strain evidence="10">Yc1106</strain>
    </source>
</reference>
<feature type="transmembrane region" description="Helical" evidence="8">
    <location>
        <begin position="407"/>
        <end position="427"/>
    </location>
</feature>
<dbReference type="Gene3D" id="1.20.1250.20">
    <property type="entry name" value="MFS general substrate transporter like domains"/>
    <property type="match status" value="2"/>
</dbReference>
<dbReference type="Pfam" id="PF07690">
    <property type="entry name" value="MFS_1"/>
    <property type="match status" value="1"/>
</dbReference>
<feature type="transmembrane region" description="Helical" evidence="8">
    <location>
        <begin position="78"/>
        <end position="97"/>
    </location>
</feature>
<proteinExistence type="inferred from homology"/>
<dbReference type="InterPro" id="IPR036259">
    <property type="entry name" value="MFS_trans_sf"/>
</dbReference>
<evidence type="ECO:0000259" key="9">
    <source>
        <dbReference type="PROSITE" id="PS50850"/>
    </source>
</evidence>
<dbReference type="EMBL" id="CP089280">
    <property type="protein sequence ID" value="USP81852.1"/>
    <property type="molecule type" value="Genomic_DNA"/>
</dbReference>
<comment type="similarity">
    <text evidence="6">Belongs to the major facilitator superfamily. Allantoate permease family.</text>
</comment>
<accession>A0A9Q8ZEK7</accession>
<evidence type="ECO:0000313" key="11">
    <source>
        <dbReference type="Proteomes" id="UP001056012"/>
    </source>
</evidence>
<feature type="transmembrane region" description="Helical" evidence="8">
    <location>
        <begin position="282"/>
        <end position="304"/>
    </location>
</feature>
<feature type="transmembrane region" description="Helical" evidence="8">
    <location>
        <begin position="374"/>
        <end position="395"/>
    </location>
</feature>
<gene>
    <name evidence="10" type="ORF">yc1106_09126</name>
</gene>
<dbReference type="Proteomes" id="UP001056012">
    <property type="component" value="Chromosome 7"/>
</dbReference>
<dbReference type="SUPFAM" id="SSF103473">
    <property type="entry name" value="MFS general substrate transporter"/>
    <property type="match status" value="1"/>
</dbReference>
<organism evidence="10 11">
    <name type="scientific">Curvularia clavata</name>
    <dbReference type="NCBI Taxonomy" id="95742"/>
    <lineage>
        <taxon>Eukaryota</taxon>
        <taxon>Fungi</taxon>
        <taxon>Dikarya</taxon>
        <taxon>Ascomycota</taxon>
        <taxon>Pezizomycotina</taxon>
        <taxon>Dothideomycetes</taxon>
        <taxon>Pleosporomycetidae</taxon>
        <taxon>Pleosporales</taxon>
        <taxon>Pleosporineae</taxon>
        <taxon>Pleosporaceae</taxon>
        <taxon>Curvularia</taxon>
    </lineage>
</organism>
<feature type="transmembrane region" description="Helical" evidence="8">
    <location>
        <begin position="337"/>
        <end position="359"/>
    </location>
</feature>
<evidence type="ECO:0000256" key="3">
    <source>
        <dbReference type="ARBA" id="ARBA00022692"/>
    </source>
</evidence>
<dbReference type="GO" id="GO:0005886">
    <property type="term" value="C:plasma membrane"/>
    <property type="evidence" value="ECO:0007669"/>
    <property type="project" value="TreeGrafter"/>
</dbReference>
<keyword evidence="3 8" id="KW-0812">Transmembrane</keyword>
<evidence type="ECO:0000256" key="4">
    <source>
        <dbReference type="ARBA" id="ARBA00022989"/>
    </source>
</evidence>
<evidence type="ECO:0000313" key="10">
    <source>
        <dbReference type="EMBL" id="USP81852.1"/>
    </source>
</evidence>
<feature type="region of interest" description="Disordered" evidence="7">
    <location>
        <begin position="666"/>
        <end position="694"/>
    </location>
</feature>